<evidence type="ECO:0000256" key="1">
    <source>
        <dbReference type="ARBA" id="ARBA00008270"/>
    </source>
</evidence>
<dbReference type="PANTHER" id="PTHR13774">
    <property type="entry name" value="PHENAZINE BIOSYNTHESIS PROTEIN"/>
    <property type="match status" value="1"/>
</dbReference>
<dbReference type="SUPFAM" id="SSF54506">
    <property type="entry name" value="Diaminopimelate epimerase-like"/>
    <property type="match status" value="1"/>
</dbReference>
<feature type="active site" evidence="3">
    <location>
        <position position="46"/>
    </location>
</feature>
<dbReference type="GO" id="GO:0005737">
    <property type="term" value="C:cytoplasm"/>
    <property type="evidence" value="ECO:0007669"/>
    <property type="project" value="TreeGrafter"/>
</dbReference>
<dbReference type="EMBL" id="CAXKWB010022397">
    <property type="protein sequence ID" value="CAL4124296.1"/>
    <property type="molecule type" value="Genomic_DNA"/>
</dbReference>
<evidence type="ECO:0000313" key="4">
    <source>
        <dbReference type="EMBL" id="CAL4124296.1"/>
    </source>
</evidence>
<dbReference type="AlphaFoldDB" id="A0AAV2RJW6"/>
<dbReference type="GO" id="GO:0016853">
    <property type="term" value="F:isomerase activity"/>
    <property type="evidence" value="ECO:0007669"/>
    <property type="project" value="UniProtKB-KW"/>
</dbReference>
<reference evidence="4 5" key="1">
    <citation type="submission" date="2024-05" db="EMBL/GenBank/DDBJ databases">
        <authorList>
            <person name="Wallberg A."/>
        </authorList>
    </citation>
    <scope>NUCLEOTIDE SEQUENCE [LARGE SCALE GENOMIC DNA]</scope>
</reference>
<dbReference type="Proteomes" id="UP001497623">
    <property type="component" value="Unassembled WGS sequence"/>
</dbReference>
<gene>
    <name evidence="4" type="ORF">MNOR_LOCUS24409</name>
</gene>
<organism evidence="4 5">
    <name type="scientific">Meganyctiphanes norvegica</name>
    <name type="common">Northern krill</name>
    <name type="synonym">Thysanopoda norvegica</name>
    <dbReference type="NCBI Taxonomy" id="48144"/>
    <lineage>
        <taxon>Eukaryota</taxon>
        <taxon>Metazoa</taxon>
        <taxon>Ecdysozoa</taxon>
        <taxon>Arthropoda</taxon>
        <taxon>Crustacea</taxon>
        <taxon>Multicrustacea</taxon>
        <taxon>Malacostraca</taxon>
        <taxon>Eumalacostraca</taxon>
        <taxon>Eucarida</taxon>
        <taxon>Euphausiacea</taxon>
        <taxon>Euphausiidae</taxon>
        <taxon>Meganyctiphanes</taxon>
    </lineage>
</organism>
<comment type="caution">
    <text evidence="4">The sequence shown here is derived from an EMBL/GenBank/DDBJ whole genome shotgun (WGS) entry which is preliminary data.</text>
</comment>
<evidence type="ECO:0000256" key="3">
    <source>
        <dbReference type="PIRSR" id="PIRSR016184-1"/>
    </source>
</evidence>
<evidence type="ECO:0008006" key="6">
    <source>
        <dbReference type="Google" id="ProtNLM"/>
    </source>
</evidence>
<proteinExistence type="inferred from homology"/>
<dbReference type="Gene3D" id="3.10.310.10">
    <property type="entry name" value="Diaminopimelate Epimerase, Chain A, domain 1"/>
    <property type="match status" value="2"/>
</dbReference>
<keyword evidence="2" id="KW-0413">Isomerase</keyword>
<dbReference type="PANTHER" id="PTHR13774:SF17">
    <property type="entry name" value="PHENAZINE BIOSYNTHESIS-LIKE DOMAIN-CONTAINING PROTEIN"/>
    <property type="match status" value="1"/>
</dbReference>
<dbReference type="InterPro" id="IPR003719">
    <property type="entry name" value="Phenazine_PhzF-like"/>
</dbReference>
<comment type="similarity">
    <text evidence="1">Belongs to the PhzF family.</text>
</comment>
<sequence>MKLPLYTVDAFSSKTFGGNPAAVVPTKQKLSEDVQQKIAMELNISETAFVVPLGVDSFNSSRFSLRWFTPTNEVPLCGHATLSAAHVLFHCLGNTCAVIEFETLSGILLARRSGEYIILDFPANSPGLLTQEESVAVAPLIEAVTMKASGDARLEVEEVQLSKTTKKLLVRLKDTCPRNKLENLVVDSSKLLQVHDGSLVKGIILTLRGNKSNGDYHALSRYFAPWNGIPEDPVTGSAHTVLGPYWCKVLGEKQLNCYQCSLRGGGIKVTIRDDGRVDLAGKSVTVIKGHITI</sequence>
<feature type="non-terminal residue" evidence="4">
    <location>
        <position position="293"/>
    </location>
</feature>
<dbReference type="PIRSF" id="PIRSF016184">
    <property type="entry name" value="PhzC_PhzF"/>
    <property type="match status" value="1"/>
</dbReference>
<name>A0AAV2RJW6_MEGNR</name>
<accession>A0AAV2RJW6</accession>
<dbReference type="Pfam" id="PF02567">
    <property type="entry name" value="PhzC-PhzF"/>
    <property type="match status" value="1"/>
</dbReference>
<keyword evidence="5" id="KW-1185">Reference proteome</keyword>
<evidence type="ECO:0000313" key="5">
    <source>
        <dbReference type="Proteomes" id="UP001497623"/>
    </source>
</evidence>
<dbReference type="NCBIfam" id="TIGR00654">
    <property type="entry name" value="PhzF_family"/>
    <property type="match status" value="1"/>
</dbReference>
<evidence type="ECO:0000256" key="2">
    <source>
        <dbReference type="ARBA" id="ARBA00023235"/>
    </source>
</evidence>
<protein>
    <recommendedName>
        <fullName evidence="6">Phenazine biosynthesis-like domain-containing protein</fullName>
    </recommendedName>
</protein>